<dbReference type="Proteomes" id="UP000321484">
    <property type="component" value="Unassembled WGS sequence"/>
</dbReference>
<dbReference type="OrthoDB" id="4391631at2"/>
<dbReference type="EMBL" id="BJYK01000012">
    <property type="protein sequence ID" value="GEN81481.1"/>
    <property type="molecule type" value="Genomic_DNA"/>
</dbReference>
<reference evidence="1 2" key="1">
    <citation type="submission" date="2019-07" db="EMBL/GenBank/DDBJ databases">
        <title>Whole genome shotgun sequence of Actinotalea fermentans NBRC 105374.</title>
        <authorList>
            <person name="Hosoyama A."/>
            <person name="Uohara A."/>
            <person name="Ohji S."/>
            <person name="Ichikawa N."/>
        </authorList>
    </citation>
    <scope>NUCLEOTIDE SEQUENCE [LARGE SCALE GENOMIC DNA]</scope>
    <source>
        <strain evidence="1 2">NBRC 105374</strain>
    </source>
</reference>
<dbReference type="RefSeq" id="WP_052113444.1">
    <property type="nucleotide sequence ID" value="NZ_BJYK01000012.1"/>
</dbReference>
<evidence type="ECO:0000313" key="2">
    <source>
        <dbReference type="Proteomes" id="UP000321484"/>
    </source>
</evidence>
<keyword evidence="2" id="KW-1185">Reference proteome</keyword>
<proteinExistence type="predicted"/>
<comment type="caution">
    <text evidence="1">The sequence shown here is derived from an EMBL/GenBank/DDBJ whole genome shotgun (WGS) entry which is preliminary data.</text>
</comment>
<name>A0A511Z209_9CELL</name>
<gene>
    <name evidence="1" type="ORF">AFE02nite_32150</name>
</gene>
<organism evidence="1 2">
    <name type="scientific">Actinotalea fermentans</name>
    <dbReference type="NCBI Taxonomy" id="43671"/>
    <lineage>
        <taxon>Bacteria</taxon>
        <taxon>Bacillati</taxon>
        <taxon>Actinomycetota</taxon>
        <taxon>Actinomycetes</taxon>
        <taxon>Micrococcales</taxon>
        <taxon>Cellulomonadaceae</taxon>
        <taxon>Actinotalea</taxon>
    </lineage>
</organism>
<protein>
    <submittedName>
        <fullName evidence="1">Uncharacterized protein</fullName>
    </submittedName>
</protein>
<accession>A0A511Z209</accession>
<evidence type="ECO:0000313" key="1">
    <source>
        <dbReference type="EMBL" id="GEN81481.1"/>
    </source>
</evidence>
<dbReference type="AlphaFoldDB" id="A0A511Z209"/>
<sequence>MSAVADLHAHLGIGRDSQAVEARRWIKAATDVRDKVFETGEDGVDAARRLGSEAVDQARAVSDRVAKEVVQRARRQRGDRESPEN</sequence>